<dbReference type="Gene3D" id="2.60.120.1030">
    <property type="entry name" value="Clp1, DNA binding domain"/>
    <property type="match status" value="1"/>
</dbReference>
<dbReference type="GO" id="GO:0005849">
    <property type="term" value="C:mRNA cleavage factor complex"/>
    <property type="evidence" value="ECO:0007669"/>
    <property type="project" value="UniProtKB-UniRule"/>
</dbReference>
<dbReference type="InterPro" id="IPR028606">
    <property type="entry name" value="Clp1"/>
</dbReference>
<dbReference type="Proteomes" id="UP000310189">
    <property type="component" value="Unassembled WGS sequence"/>
</dbReference>
<dbReference type="Pfam" id="PF06807">
    <property type="entry name" value="Clp1"/>
    <property type="match status" value="1"/>
</dbReference>
<feature type="region of interest" description="Disordered" evidence="9">
    <location>
        <begin position="97"/>
        <end position="118"/>
    </location>
</feature>
<keyword evidence="5 8" id="KW-0547">Nucleotide-binding</keyword>
<dbReference type="InterPro" id="IPR038238">
    <property type="entry name" value="Clp1_C_sf"/>
</dbReference>
<dbReference type="Gene3D" id="2.40.30.330">
    <property type="entry name" value="Pre-mRNA cleavage complex subunit Clp1, C-terminal domain"/>
    <property type="match status" value="1"/>
</dbReference>
<evidence type="ECO:0000259" key="12">
    <source>
        <dbReference type="Pfam" id="PF16575"/>
    </source>
</evidence>
<evidence type="ECO:0000256" key="3">
    <source>
        <dbReference type="ARBA" id="ARBA00019824"/>
    </source>
</evidence>
<evidence type="ECO:0000256" key="5">
    <source>
        <dbReference type="ARBA" id="ARBA00022741"/>
    </source>
</evidence>
<keyword evidence="4 8" id="KW-0507">mRNA processing</keyword>
<gene>
    <name evidence="8" type="primary">CLP1</name>
    <name evidence="13" type="ORF">E3P99_01009</name>
</gene>
<protein>
    <recommendedName>
        <fullName evidence="3">Polynucleotide 5'-hydroxyl-kinase GRC3</fullName>
    </recommendedName>
    <alternativeName>
        <fullName evidence="2">Polynucleotide 5'-hydroxyl-kinase grc3</fullName>
    </alternativeName>
</protein>
<feature type="domain" description="Clp1 C-terminal" evidence="10">
    <location>
        <begin position="380"/>
        <end position="513"/>
    </location>
</feature>
<proteinExistence type="inferred from homology"/>
<evidence type="ECO:0000259" key="10">
    <source>
        <dbReference type="Pfam" id="PF06807"/>
    </source>
</evidence>
<evidence type="ECO:0000256" key="9">
    <source>
        <dbReference type="SAM" id="MobiDB-lite"/>
    </source>
</evidence>
<dbReference type="GO" id="GO:0005524">
    <property type="term" value="F:ATP binding"/>
    <property type="evidence" value="ECO:0007669"/>
    <property type="project" value="UniProtKB-UniRule"/>
</dbReference>
<reference evidence="13 14" key="1">
    <citation type="submission" date="2019-03" db="EMBL/GenBank/DDBJ databases">
        <title>Sequencing 23 genomes of Wallemia ichthyophaga.</title>
        <authorList>
            <person name="Gostincar C."/>
        </authorList>
    </citation>
    <scope>NUCLEOTIDE SEQUENCE [LARGE SCALE GENOMIC DNA]</scope>
    <source>
        <strain evidence="13 14">EXF-5753</strain>
    </source>
</reference>
<evidence type="ECO:0000256" key="7">
    <source>
        <dbReference type="ARBA" id="ARBA00023242"/>
    </source>
</evidence>
<name>A0A4T0FSN0_9BASI</name>
<evidence type="ECO:0000256" key="4">
    <source>
        <dbReference type="ARBA" id="ARBA00022664"/>
    </source>
</evidence>
<keyword evidence="14" id="KW-1185">Reference proteome</keyword>
<feature type="binding site" evidence="8">
    <location>
        <begin position="138"/>
        <end position="143"/>
    </location>
    <ligand>
        <name>ATP</name>
        <dbReference type="ChEBI" id="CHEBI:30616"/>
    </ligand>
</feature>
<dbReference type="EMBL" id="SPNW01000011">
    <property type="protein sequence ID" value="TIA91599.1"/>
    <property type="molecule type" value="Genomic_DNA"/>
</dbReference>
<evidence type="ECO:0000313" key="13">
    <source>
        <dbReference type="EMBL" id="TIA91599.1"/>
    </source>
</evidence>
<comment type="caution">
    <text evidence="13">The sequence shown here is derived from an EMBL/GenBank/DDBJ whole genome shotgun (WGS) entry which is preliminary data.</text>
</comment>
<feature type="domain" description="Clp1 N-terminal" evidence="11">
    <location>
        <begin position="7"/>
        <end position="97"/>
    </location>
</feature>
<dbReference type="GO" id="GO:0051731">
    <property type="term" value="F:polynucleotide 5'-hydroxyl-kinase activity"/>
    <property type="evidence" value="ECO:0007669"/>
    <property type="project" value="InterPro"/>
</dbReference>
<feature type="binding site" evidence="8">
    <location>
        <position position="12"/>
    </location>
    <ligand>
        <name>ATP</name>
        <dbReference type="ChEBI" id="CHEBI:30616"/>
    </ligand>
</feature>
<evidence type="ECO:0000256" key="2">
    <source>
        <dbReference type="ARBA" id="ARBA00018706"/>
    </source>
</evidence>
<dbReference type="Pfam" id="PF16573">
    <property type="entry name" value="CLP1_N"/>
    <property type="match status" value="1"/>
</dbReference>
<dbReference type="AlphaFoldDB" id="A0A4T0FSN0"/>
<feature type="domain" description="Clp1 P-loop" evidence="12">
    <location>
        <begin position="135"/>
        <end position="370"/>
    </location>
</feature>
<comment type="subunit">
    <text evidence="8">Component of a pre-mRNA cleavage factor complex. Interacts directly with PCF11.</text>
</comment>
<dbReference type="PANTHER" id="PTHR12755">
    <property type="entry name" value="CLEAVAGE/POLYADENYLATION FACTOR IA SUBUNIT CLP1P"/>
    <property type="match status" value="1"/>
</dbReference>
<comment type="subcellular location">
    <subcellularLocation>
        <location evidence="1 8">Nucleus</location>
    </subcellularLocation>
</comment>
<dbReference type="GO" id="GO:0031124">
    <property type="term" value="P:mRNA 3'-end processing"/>
    <property type="evidence" value="ECO:0007669"/>
    <property type="project" value="UniProtKB-UniRule"/>
</dbReference>
<evidence type="ECO:0000313" key="14">
    <source>
        <dbReference type="Proteomes" id="UP000310189"/>
    </source>
</evidence>
<comment type="function">
    <text evidence="8">Required for endonucleolytic cleavage during polyadenylation-dependent pre-mRNA 3'-end formation.</text>
</comment>
<feature type="binding site" evidence="8">
    <location>
        <position position="52"/>
    </location>
    <ligand>
        <name>ATP</name>
        <dbReference type="ChEBI" id="CHEBI:30616"/>
    </ligand>
</feature>
<dbReference type="InterPro" id="IPR045116">
    <property type="entry name" value="Clp1/Grc3"/>
</dbReference>
<dbReference type="InterPro" id="IPR038239">
    <property type="entry name" value="Clp1_N_sf"/>
</dbReference>
<dbReference type="InterPro" id="IPR032319">
    <property type="entry name" value="CLP1_P"/>
</dbReference>
<dbReference type="InterPro" id="IPR010655">
    <property type="entry name" value="Clp1_C"/>
</dbReference>
<dbReference type="Gene3D" id="3.40.50.300">
    <property type="entry name" value="P-loop containing nucleotide triphosphate hydrolases"/>
    <property type="match status" value="1"/>
</dbReference>
<evidence type="ECO:0000256" key="6">
    <source>
        <dbReference type="ARBA" id="ARBA00022840"/>
    </source>
</evidence>
<organism evidence="13 14">
    <name type="scientific">Wallemia hederae</name>
    <dbReference type="NCBI Taxonomy" id="1540922"/>
    <lineage>
        <taxon>Eukaryota</taxon>
        <taxon>Fungi</taxon>
        <taxon>Dikarya</taxon>
        <taxon>Basidiomycota</taxon>
        <taxon>Wallemiomycotina</taxon>
        <taxon>Wallemiomycetes</taxon>
        <taxon>Wallemiales</taxon>
        <taxon>Wallemiaceae</taxon>
        <taxon>Wallemia</taxon>
    </lineage>
</organism>
<dbReference type="GO" id="GO:0006388">
    <property type="term" value="P:tRNA splicing, via endonucleolytic cleavage and ligation"/>
    <property type="evidence" value="ECO:0007669"/>
    <property type="project" value="TreeGrafter"/>
</dbReference>
<dbReference type="InterPro" id="IPR027417">
    <property type="entry name" value="P-loop_NTPase"/>
</dbReference>
<keyword evidence="6 8" id="KW-0067">ATP-binding</keyword>
<evidence type="ECO:0000256" key="1">
    <source>
        <dbReference type="ARBA" id="ARBA00004123"/>
    </source>
</evidence>
<accession>A0A4T0FSN0</accession>
<comment type="similarity">
    <text evidence="8">Belongs to the Clp1 family. Clp1 subfamily.</text>
</comment>
<dbReference type="InterPro" id="IPR032324">
    <property type="entry name" value="Clp1_N"/>
</dbReference>
<dbReference type="HAMAP" id="MF_03035">
    <property type="entry name" value="Clp1"/>
    <property type="match status" value="1"/>
</dbReference>
<sequence length="514" mass="56046">MSRVVTVPALNEFRLELDVSQELSVRLVEGRAEVNGFELSLNKWSTLKDELRCSIYTWTGCKLEVNGSSLVEYTSNETPLISYLNLHLAFEQQRIRARNAHSQHAPSPEKPNERLPGYANAVDPASSAYRVMVIGQEDSGKSTLSKTLLNYAARTGKGWTPIFVNLDPSDGGPLPPGTLSATAYSTSTQTTSPINAFGSSSTSGAALDNSAALIPQALPYAHASPARNPKVYKVLAEALARRLDMRLERDAKARSSGVFIDTPAAFSSPNVGSDDKSSKYDLIKHALHVFNGGGFPRSMSTADNPQVDVLLVIGHEKLYIEMQRLQSSLDASLAQKLKILKVPKSGGAVETDDAYRSRIQAGQIKSFFYGSMSNLSDEQLSPQSMTIKIDNLKVFKITEDKVAPSSALPIGASRVLENTQLERVNFESSSQLLTLVHSLLYLVKWPDANDVLNKHAKEFEGDLDSKDLIRADLVGFLIVTAIDSTKRTITVLAPSPGRLPSLNAVFGSFEWQDT</sequence>
<evidence type="ECO:0000256" key="8">
    <source>
        <dbReference type="HAMAP-Rule" id="MF_03035"/>
    </source>
</evidence>
<evidence type="ECO:0000259" key="11">
    <source>
        <dbReference type="Pfam" id="PF16573"/>
    </source>
</evidence>
<dbReference type="Pfam" id="PF16575">
    <property type="entry name" value="CLP1_P"/>
    <property type="match status" value="1"/>
</dbReference>
<keyword evidence="7 8" id="KW-0539">Nucleus</keyword>
<dbReference type="PANTHER" id="PTHR12755:SF6">
    <property type="entry name" value="POLYRIBONUCLEOTIDE 5'-HYDROXYL-KINASE CLP1"/>
    <property type="match status" value="1"/>
</dbReference>
<dbReference type="OrthoDB" id="258143at2759"/>